<dbReference type="Pfam" id="PF00069">
    <property type="entry name" value="Pkinase"/>
    <property type="match status" value="1"/>
</dbReference>
<reference evidence="8" key="1">
    <citation type="journal article" date="2019" name="Int. J. Syst. Evol. Microbiol.">
        <title>The Global Catalogue of Microorganisms (GCM) 10K type strain sequencing project: providing services to taxonomists for standard genome sequencing and annotation.</title>
        <authorList>
            <consortium name="The Broad Institute Genomics Platform"/>
            <consortium name="The Broad Institute Genome Sequencing Center for Infectious Disease"/>
            <person name="Wu L."/>
            <person name="Ma J."/>
        </authorList>
    </citation>
    <scope>NUCLEOTIDE SEQUENCE [LARGE SCALE GENOMIC DNA]</scope>
    <source>
        <strain evidence="8">JCM 16898</strain>
    </source>
</reference>
<proteinExistence type="predicted"/>
<dbReference type="InterPro" id="IPR017441">
    <property type="entry name" value="Protein_kinase_ATP_BS"/>
</dbReference>
<gene>
    <name evidence="7" type="ORF">GCM10022222_29210</name>
</gene>
<dbReference type="Proteomes" id="UP001500689">
    <property type="component" value="Unassembled WGS sequence"/>
</dbReference>
<keyword evidence="1" id="KW-0808">Transferase</keyword>
<evidence type="ECO:0000259" key="6">
    <source>
        <dbReference type="PROSITE" id="PS50011"/>
    </source>
</evidence>
<evidence type="ECO:0000313" key="7">
    <source>
        <dbReference type="EMBL" id="GAA3543718.1"/>
    </source>
</evidence>
<dbReference type="SMART" id="SM00220">
    <property type="entry name" value="S_TKc"/>
    <property type="match status" value="1"/>
</dbReference>
<feature type="domain" description="Protein kinase" evidence="6">
    <location>
        <begin position="15"/>
        <end position="263"/>
    </location>
</feature>
<name>A0ABP6W3Q6_9PSEU</name>
<evidence type="ECO:0000256" key="2">
    <source>
        <dbReference type="ARBA" id="ARBA00022741"/>
    </source>
</evidence>
<dbReference type="PANTHER" id="PTHR43289:SF34">
    <property type="entry name" value="SERINE_THREONINE-PROTEIN KINASE YBDM-RELATED"/>
    <property type="match status" value="1"/>
</dbReference>
<dbReference type="PROSITE" id="PS00107">
    <property type="entry name" value="PROTEIN_KINASE_ATP"/>
    <property type="match status" value="1"/>
</dbReference>
<evidence type="ECO:0000256" key="3">
    <source>
        <dbReference type="ARBA" id="ARBA00022777"/>
    </source>
</evidence>
<dbReference type="Gene3D" id="1.10.510.10">
    <property type="entry name" value="Transferase(Phosphotransferase) domain 1"/>
    <property type="match status" value="1"/>
</dbReference>
<dbReference type="Gene3D" id="3.30.200.20">
    <property type="entry name" value="Phosphorylase Kinase, domain 1"/>
    <property type="match status" value="1"/>
</dbReference>
<dbReference type="InterPro" id="IPR008271">
    <property type="entry name" value="Ser/Thr_kinase_AS"/>
</dbReference>
<dbReference type="RefSeq" id="WP_344859790.1">
    <property type="nucleotide sequence ID" value="NZ_BAAAZN010000005.1"/>
</dbReference>
<feature type="binding site" evidence="5">
    <location>
        <position position="43"/>
    </location>
    <ligand>
        <name>ATP</name>
        <dbReference type="ChEBI" id="CHEBI:30616"/>
    </ligand>
</feature>
<accession>A0ABP6W3Q6</accession>
<sequence length="613" mass="64294">MRPLGPAEPRTAGRYRLLASLGEGGMGRVSLALSPDGRFAALKQIHPEFAADPKFRGRFRHEVEASRKVSGAYTAAVLDADVDAESPWLASVYVPGPDLRAAVDATGPLPVEALRYLAVGLTTALADIHRAGLVHRDLKPSNVLLAADGPRVIDFGIARAAEISEFTGTGAIVGTPAFMSPEQASSGVLTAASDVFSFGAVLVMAATGQSPFIGDTTAQTLYNIVHTRPDLTGLSPEIAALVEPCLAKDPARRPTPLQVLDWLGPVPTGAAVWPAGVGNLIAAADEQVRAAFSSAPPVPPPPPQKRSWQRTTMSVAGVLVLAAAATAGMSQLGGAPEIVAGNALTPKLPVPDALSETRLRDMDPCRVLDGVEVDPIGKLTPALSEEPTKCSYDGPDNFTVWLDLGADSEIGTASGRPGSVQIAGLPVRFTTSNVGCGALVQTPAQPKLSIEIDLPTDESDACGHASTVLRTVIDRLQTNGFLWRAPADSAFVTDPCSLVDDQTARAAVGDSVAKKPYLLHQCEWQGSTASMSVSVTQGKPGKPLENVGEPVKIDGTDAYSRLQQDVQYCTVTWTHRQLDKERTEIVTTKAMGTSDPCASATRYAKAVLAKLSR</sequence>
<keyword evidence="8" id="KW-1185">Reference proteome</keyword>
<evidence type="ECO:0000256" key="5">
    <source>
        <dbReference type="PROSITE-ProRule" id="PRU10141"/>
    </source>
</evidence>
<comment type="caution">
    <text evidence="7">The sequence shown here is derived from an EMBL/GenBank/DDBJ whole genome shotgun (WGS) entry which is preliminary data.</text>
</comment>
<dbReference type="SUPFAM" id="SSF56112">
    <property type="entry name" value="Protein kinase-like (PK-like)"/>
    <property type="match status" value="1"/>
</dbReference>
<dbReference type="PROSITE" id="PS00108">
    <property type="entry name" value="PROTEIN_KINASE_ST"/>
    <property type="match status" value="1"/>
</dbReference>
<dbReference type="EMBL" id="BAAAZN010000005">
    <property type="protein sequence ID" value="GAA3543718.1"/>
    <property type="molecule type" value="Genomic_DNA"/>
</dbReference>
<evidence type="ECO:0000256" key="1">
    <source>
        <dbReference type="ARBA" id="ARBA00022679"/>
    </source>
</evidence>
<dbReference type="InterPro" id="IPR011009">
    <property type="entry name" value="Kinase-like_dom_sf"/>
</dbReference>
<protein>
    <recommendedName>
        <fullName evidence="6">Protein kinase domain-containing protein</fullName>
    </recommendedName>
</protein>
<dbReference type="PANTHER" id="PTHR43289">
    <property type="entry name" value="MITOGEN-ACTIVATED PROTEIN KINASE KINASE KINASE 20-RELATED"/>
    <property type="match status" value="1"/>
</dbReference>
<keyword evidence="4 5" id="KW-0067">ATP-binding</keyword>
<dbReference type="CDD" id="cd14014">
    <property type="entry name" value="STKc_PknB_like"/>
    <property type="match status" value="1"/>
</dbReference>
<dbReference type="InterPro" id="IPR000719">
    <property type="entry name" value="Prot_kinase_dom"/>
</dbReference>
<evidence type="ECO:0000313" key="8">
    <source>
        <dbReference type="Proteomes" id="UP001500689"/>
    </source>
</evidence>
<organism evidence="7 8">
    <name type="scientific">Amycolatopsis ultiminotia</name>
    <dbReference type="NCBI Taxonomy" id="543629"/>
    <lineage>
        <taxon>Bacteria</taxon>
        <taxon>Bacillati</taxon>
        <taxon>Actinomycetota</taxon>
        <taxon>Actinomycetes</taxon>
        <taxon>Pseudonocardiales</taxon>
        <taxon>Pseudonocardiaceae</taxon>
        <taxon>Amycolatopsis</taxon>
    </lineage>
</organism>
<evidence type="ECO:0000256" key="4">
    <source>
        <dbReference type="ARBA" id="ARBA00022840"/>
    </source>
</evidence>
<keyword evidence="2 5" id="KW-0547">Nucleotide-binding</keyword>
<keyword evidence="3" id="KW-0418">Kinase</keyword>
<dbReference type="PROSITE" id="PS50011">
    <property type="entry name" value="PROTEIN_KINASE_DOM"/>
    <property type="match status" value="1"/>
</dbReference>